<accession>A0ABY1PQT9</accession>
<dbReference type="Proteomes" id="UP001158067">
    <property type="component" value="Unassembled WGS sequence"/>
</dbReference>
<evidence type="ECO:0000313" key="3">
    <source>
        <dbReference type="Proteomes" id="UP001158067"/>
    </source>
</evidence>
<dbReference type="SUPFAM" id="SSF75005">
    <property type="entry name" value="Arabinanase/levansucrase/invertase"/>
    <property type="match status" value="1"/>
</dbReference>
<evidence type="ECO:0000256" key="1">
    <source>
        <dbReference type="SAM" id="SignalP"/>
    </source>
</evidence>
<keyword evidence="1" id="KW-0732">Signal</keyword>
<organism evidence="2 3">
    <name type="scientific">Neorhodopirellula lusitana</name>
    <dbReference type="NCBI Taxonomy" id="445327"/>
    <lineage>
        <taxon>Bacteria</taxon>
        <taxon>Pseudomonadati</taxon>
        <taxon>Planctomycetota</taxon>
        <taxon>Planctomycetia</taxon>
        <taxon>Pirellulales</taxon>
        <taxon>Pirellulaceae</taxon>
        <taxon>Neorhodopirellula</taxon>
    </lineage>
</organism>
<name>A0ABY1PQT9_9BACT</name>
<dbReference type="InterPro" id="IPR023296">
    <property type="entry name" value="Glyco_hydro_beta-prop_sf"/>
</dbReference>
<evidence type="ECO:0000313" key="2">
    <source>
        <dbReference type="EMBL" id="SMP42948.1"/>
    </source>
</evidence>
<sequence length="556" mass="62758">MIRHRKLKTLILTGCISLFVAAPLLADDVTRSRPVEWHKLIFGGQFKDRFLPVPIKGKLTSDAWGSDKVLPRDVLNGIEDPKWSYWGGNAVRGEDGKYHLYVCRWPENADLGHFDYHNSIVVHAIADDPIGPYVYHDTIGHGHNPTLYKTSKGYVIYCVGKFYFSKNLNGPWKHNAFDFHKRERWCVQRRVNFTFAARDDGSFTAISRRGLAWVSPDGFKDWYLVSAESVYPKVEGIFEDPLMWKDHVQYHLIANDWKGRIAYYMRSKDGIHRVTEPGEAYAPGVDRYEDGTAPDWYKYERIRVLQDEHGRAVQAHFAVIDSDKHSDLPNDRHSSKHIIIPLTVDRLIEVQNSQAINPDTKEIRVSIRAEDGFDPHRDIAFDSLRFGSSQEVNYGRGCQLRSTERVGQDLVLVFDGQGNGITTENFAGKLLGKTSEGKLLIGWARLPGVSFTQPVLSSLAPKFEFTDEGLEAYVEVQNFGEVVSSESSVEVLIGDQVLASGSVRPLKPFETSMVRLVCRELIPPGSKRDVTVRILGNGVPPENFIKSVTLPGATIK</sequence>
<dbReference type="CDD" id="cd08994">
    <property type="entry name" value="GH43_62_32_68_117_130-like"/>
    <property type="match status" value="1"/>
</dbReference>
<dbReference type="RefSeq" id="WP_283431037.1">
    <property type="nucleotide sequence ID" value="NZ_FXUG01000001.1"/>
</dbReference>
<feature type="chain" id="PRO_5047428621" description="CARDB domain-containing protein" evidence="1">
    <location>
        <begin position="27"/>
        <end position="556"/>
    </location>
</feature>
<feature type="signal peptide" evidence="1">
    <location>
        <begin position="1"/>
        <end position="26"/>
    </location>
</feature>
<dbReference type="EMBL" id="FXUG01000001">
    <property type="protein sequence ID" value="SMP42948.1"/>
    <property type="molecule type" value="Genomic_DNA"/>
</dbReference>
<reference evidence="2 3" key="1">
    <citation type="submission" date="2017-05" db="EMBL/GenBank/DDBJ databases">
        <authorList>
            <person name="Varghese N."/>
            <person name="Submissions S."/>
        </authorList>
    </citation>
    <scope>NUCLEOTIDE SEQUENCE [LARGE SCALE GENOMIC DNA]</scope>
    <source>
        <strain evidence="2 3">DSM 25457</strain>
    </source>
</reference>
<keyword evidence="3" id="KW-1185">Reference proteome</keyword>
<protein>
    <recommendedName>
        <fullName evidence="4">CARDB domain-containing protein</fullName>
    </recommendedName>
</protein>
<comment type="caution">
    <text evidence="2">The sequence shown here is derived from an EMBL/GenBank/DDBJ whole genome shotgun (WGS) entry which is preliminary data.</text>
</comment>
<gene>
    <name evidence="2" type="ORF">SAMN06265222_101863</name>
</gene>
<evidence type="ECO:0008006" key="4">
    <source>
        <dbReference type="Google" id="ProtNLM"/>
    </source>
</evidence>
<proteinExistence type="predicted"/>
<dbReference type="Gene3D" id="2.115.10.20">
    <property type="entry name" value="Glycosyl hydrolase domain, family 43"/>
    <property type="match status" value="1"/>
</dbReference>